<feature type="compositionally biased region" description="Low complexity" evidence="2">
    <location>
        <begin position="966"/>
        <end position="984"/>
    </location>
</feature>
<evidence type="ECO:0000313" key="5">
    <source>
        <dbReference type="EMBL" id="ONK77229.1"/>
    </source>
</evidence>
<dbReference type="SUPFAM" id="SSF48371">
    <property type="entry name" value="ARM repeat"/>
    <property type="match status" value="2"/>
</dbReference>
<dbReference type="GO" id="GO:0006511">
    <property type="term" value="P:ubiquitin-dependent protein catabolic process"/>
    <property type="evidence" value="ECO:0007669"/>
    <property type="project" value="TreeGrafter"/>
</dbReference>
<dbReference type="Pfam" id="PF06012">
    <property type="entry name" value="DUF908"/>
    <property type="match status" value="2"/>
</dbReference>
<evidence type="ECO:0000256" key="2">
    <source>
        <dbReference type="SAM" id="MobiDB-lite"/>
    </source>
</evidence>
<name>A0A5P1FJW6_ASPOF</name>
<dbReference type="EMBL" id="CM007382">
    <property type="protein sequence ID" value="ONK77229.1"/>
    <property type="molecule type" value="Genomic_DNA"/>
</dbReference>
<dbReference type="GO" id="GO:0005737">
    <property type="term" value="C:cytoplasm"/>
    <property type="evidence" value="ECO:0007669"/>
    <property type="project" value="TreeGrafter"/>
</dbReference>
<accession>A0A5P1FJW6</accession>
<keyword evidence="1" id="KW-0808">Transferase</keyword>
<feature type="domain" description="DUF908" evidence="3">
    <location>
        <begin position="70"/>
        <end position="153"/>
    </location>
</feature>
<dbReference type="Gene3D" id="1.25.10.10">
    <property type="entry name" value="Leucine-rich Repeat Variant"/>
    <property type="match status" value="1"/>
</dbReference>
<dbReference type="Proteomes" id="UP000243459">
    <property type="component" value="Chromosome 2"/>
</dbReference>
<dbReference type="PANTHER" id="PTHR11254">
    <property type="entry name" value="HECT DOMAIN UBIQUITIN-PROTEIN LIGASE"/>
    <property type="match status" value="1"/>
</dbReference>
<dbReference type="InterPro" id="IPR016024">
    <property type="entry name" value="ARM-type_fold"/>
</dbReference>
<dbReference type="InterPro" id="IPR050409">
    <property type="entry name" value="E3_ubiq-protein_ligase"/>
</dbReference>
<dbReference type="InterPro" id="IPR011989">
    <property type="entry name" value="ARM-like"/>
</dbReference>
<sequence>MEYGRVIKSPLHDIALPLSGFHWEYNKGNFHHWRPLFLHFETYFNTYISCRKDLLLSDNIAEEELFPKHSVLHILRVMQIILENCHNKSSFSGLEHFRFLLASTDPEILIATLEALSALVKINPSKLHVSGKLISCSSITNHLLSLAQGWGSKEEGLGLCSCVVANERNQHEGLSLFPSVAENECDGTQYRLGSTLHFEFNNAASGRVDQTSEKSKSTDLNVIYIPDLHLQKEDDLVILRQCVDKFNVPMEHRFSLLTRIRYAHAFRSPRASRLYSRICILAFTVLVQSSDAHDELASFFANEPEYTNELIRLVRSEESVPANVRALAMLALGAQLAAYASSHERGRILSGSSIISGGGNRMVLLNVLQKAILSVSNPTDPSSPLFVDALLQFFLLHVLSSSSSGSAIRGSGMVPPLLPLLHDNDLSHIHLVCSAVKTLQKLMEYSSPSVSLFKDLGGVELLSQRLQTEVHRVIAEVDEINNAMVIGYSTKCEGDHLYSQKRLIKALLKALGSVTYSPANSTRSRNSHDSSLPSSLSLIFQNVNRFGGVIYFSAVTVLSEIIHKDPTCFPILDQSGLPDSFLTSVVTGILPSTKALICVPSGLGAICLNNKGLEAVKRASALRFLVDTFTTRKYLVAMNEGVVLLANAVEELLRHVSSLRSSGVDIIIEIINRLSSVGEAKCEASGKLDENTAMETDTEENVSEGHDLVSVADSTADGISDEQFVQLCIFHVMVLVHRTMENSETCRLFVEKGGIDNLMKLLLRPSITQSSEGMPIALHSTVVFKGFTHHHSASLARAFCSCLRDHLKKALSGFSSASGSFLLTPDAATDSGIFSSLFVIEFLLFLAASKDNRWISALLTEFGDSSKVVLEDIGRIQREVLWQISLLEDSKIEIDGESSAANYVQRLDPRINEADDQRFSSFRQHLDPLLRRRVSGWSIESQVSDLISIYRDLGRASTRPQRRGSDSYMISRSTSSSRPQSDVSPDASGVGRIDDDKQRSYYSSCRDMVRSLSYHISHLSMELGKAMLLSSRRENNPTTPFSAQSASGWYPLFSFHHVGSLEF</sequence>
<dbReference type="InterPro" id="IPR010314">
    <property type="entry name" value="E3_Ub_ligase_DUF913"/>
</dbReference>
<evidence type="ECO:0000259" key="3">
    <source>
        <dbReference type="Pfam" id="PF06012"/>
    </source>
</evidence>
<feature type="domain" description="DUF913" evidence="4">
    <location>
        <begin position="435"/>
        <end position="767"/>
    </location>
</feature>
<dbReference type="OMA" id="DEINNAM"/>
<evidence type="ECO:0000259" key="4">
    <source>
        <dbReference type="Pfam" id="PF06025"/>
    </source>
</evidence>
<reference evidence="6" key="1">
    <citation type="journal article" date="2017" name="Nat. Commun.">
        <title>The asparagus genome sheds light on the origin and evolution of a young Y chromosome.</title>
        <authorList>
            <person name="Harkess A."/>
            <person name="Zhou J."/>
            <person name="Xu C."/>
            <person name="Bowers J.E."/>
            <person name="Van der Hulst R."/>
            <person name="Ayyampalayam S."/>
            <person name="Mercati F."/>
            <person name="Riccardi P."/>
            <person name="McKain M.R."/>
            <person name="Kakrana A."/>
            <person name="Tang H."/>
            <person name="Ray J."/>
            <person name="Groenendijk J."/>
            <person name="Arikit S."/>
            <person name="Mathioni S.M."/>
            <person name="Nakano M."/>
            <person name="Shan H."/>
            <person name="Telgmann-Rauber A."/>
            <person name="Kanno A."/>
            <person name="Yue Z."/>
            <person name="Chen H."/>
            <person name="Li W."/>
            <person name="Chen Y."/>
            <person name="Xu X."/>
            <person name="Zhang Y."/>
            <person name="Luo S."/>
            <person name="Chen H."/>
            <person name="Gao J."/>
            <person name="Mao Z."/>
            <person name="Pires J.C."/>
            <person name="Luo M."/>
            <person name="Kudrna D."/>
            <person name="Wing R.A."/>
            <person name="Meyers B.C."/>
            <person name="Yi K."/>
            <person name="Kong H."/>
            <person name="Lavrijsen P."/>
            <person name="Sunseri F."/>
            <person name="Falavigna A."/>
            <person name="Ye Y."/>
            <person name="Leebens-Mack J.H."/>
            <person name="Chen G."/>
        </authorList>
    </citation>
    <scope>NUCLEOTIDE SEQUENCE [LARGE SCALE GENOMIC DNA]</scope>
    <source>
        <strain evidence="6">cv. DH0086</strain>
    </source>
</reference>
<organism evidence="5 6">
    <name type="scientific">Asparagus officinalis</name>
    <name type="common">Garden asparagus</name>
    <dbReference type="NCBI Taxonomy" id="4686"/>
    <lineage>
        <taxon>Eukaryota</taxon>
        <taxon>Viridiplantae</taxon>
        <taxon>Streptophyta</taxon>
        <taxon>Embryophyta</taxon>
        <taxon>Tracheophyta</taxon>
        <taxon>Spermatophyta</taxon>
        <taxon>Magnoliopsida</taxon>
        <taxon>Liliopsida</taxon>
        <taxon>Asparagales</taxon>
        <taxon>Asparagaceae</taxon>
        <taxon>Asparagoideae</taxon>
        <taxon>Asparagus</taxon>
    </lineage>
</organism>
<gene>
    <name evidence="5" type="ORF">A4U43_C02F4410</name>
</gene>
<dbReference type="InterPro" id="IPR010309">
    <property type="entry name" value="E3_Ub_ligase_DUF908"/>
</dbReference>
<keyword evidence="6" id="KW-1185">Reference proteome</keyword>
<feature type="region of interest" description="Disordered" evidence="2">
    <location>
        <begin position="957"/>
        <end position="995"/>
    </location>
</feature>
<protein>
    <recommendedName>
        <fullName evidence="7">DUF913 domain-containing protein</fullName>
    </recommendedName>
</protein>
<evidence type="ECO:0000313" key="6">
    <source>
        <dbReference type="Proteomes" id="UP000243459"/>
    </source>
</evidence>
<evidence type="ECO:0008006" key="7">
    <source>
        <dbReference type="Google" id="ProtNLM"/>
    </source>
</evidence>
<evidence type="ECO:0000256" key="1">
    <source>
        <dbReference type="ARBA" id="ARBA00022679"/>
    </source>
</evidence>
<dbReference type="AlphaFoldDB" id="A0A5P1FJW6"/>
<feature type="domain" description="DUF908" evidence="3">
    <location>
        <begin position="208"/>
        <end position="372"/>
    </location>
</feature>
<dbReference type="GO" id="GO:0000209">
    <property type="term" value="P:protein polyubiquitination"/>
    <property type="evidence" value="ECO:0007669"/>
    <property type="project" value="TreeGrafter"/>
</dbReference>
<proteinExistence type="predicted"/>
<dbReference type="GO" id="GO:0061630">
    <property type="term" value="F:ubiquitin protein ligase activity"/>
    <property type="evidence" value="ECO:0007669"/>
    <property type="project" value="TreeGrafter"/>
</dbReference>
<dbReference type="Gramene" id="ONK77229">
    <property type="protein sequence ID" value="ONK77229"/>
    <property type="gene ID" value="A4U43_C02F4410"/>
</dbReference>
<dbReference type="PANTHER" id="PTHR11254:SF398">
    <property type="entry name" value="HECT-TYPE E3 UBIQUITIN TRANSFERASE"/>
    <property type="match status" value="1"/>
</dbReference>
<dbReference type="Pfam" id="PF06025">
    <property type="entry name" value="DUF913"/>
    <property type="match status" value="1"/>
</dbReference>